<comment type="caution">
    <text evidence="1">The sequence shown here is derived from an EMBL/GenBank/DDBJ whole genome shotgun (WGS) entry which is preliminary data.</text>
</comment>
<reference evidence="1 2" key="1">
    <citation type="journal article" date="2022" name="New Phytol.">
        <title>Ecological generalism drives hyperdiversity of secondary metabolite gene clusters in xylarialean endophytes.</title>
        <authorList>
            <person name="Franco M.E.E."/>
            <person name="Wisecaver J.H."/>
            <person name="Arnold A.E."/>
            <person name="Ju Y.M."/>
            <person name="Slot J.C."/>
            <person name="Ahrendt S."/>
            <person name="Moore L.P."/>
            <person name="Eastman K.E."/>
            <person name="Scott K."/>
            <person name="Konkel Z."/>
            <person name="Mondo S.J."/>
            <person name="Kuo A."/>
            <person name="Hayes R.D."/>
            <person name="Haridas S."/>
            <person name="Andreopoulos B."/>
            <person name="Riley R."/>
            <person name="LaButti K."/>
            <person name="Pangilinan J."/>
            <person name="Lipzen A."/>
            <person name="Amirebrahimi M."/>
            <person name="Yan J."/>
            <person name="Adam C."/>
            <person name="Keymanesh K."/>
            <person name="Ng V."/>
            <person name="Louie K."/>
            <person name="Northen T."/>
            <person name="Drula E."/>
            <person name="Henrissat B."/>
            <person name="Hsieh H.M."/>
            <person name="Youens-Clark K."/>
            <person name="Lutzoni F."/>
            <person name="Miadlikowska J."/>
            <person name="Eastwood D.C."/>
            <person name="Hamelin R.C."/>
            <person name="Grigoriev I.V."/>
            <person name="U'Ren J.M."/>
        </authorList>
    </citation>
    <scope>NUCLEOTIDE SEQUENCE [LARGE SCALE GENOMIC DNA]</scope>
    <source>
        <strain evidence="1 2">CBS 119005</strain>
    </source>
</reference>
<dbReference type="EMBL" id="MU393429">
    <property type="protein sequence ID" value="KAI4869597.1"/>
    <property type="molecule type" value="Genomic_DNA"/>
</dbReference>
<organism evidence="1 2">
    <name type="scientific">Hypoxylon rubiginosum</name>
    <dbReference type="NCBI Taxonomy" id="110542"/>
    <lineage>
        <taxon>Eukaryota</taxon>
        <taxon>Fungi</taxon>
        <taxon>Dikarya</taxon>
        <taxon>Ascomycota</taxon>
        <taxon>Pezizomycotina</taxon>
        <taxon>Sordariomycetes</taxon>
        <taxon>Xylariomycetidae</taxon>
        <taxon>Xylariales</taxon>
        <taxon>Hypoxylaceae</taxon>
        <taxon>Hypoxylon</taxon>
    </lineage>
</organism>
<accession>A0ACB9ZDZ4</accession>
<evidence type="ECO:0000313" key="2">
    <source>
        <dbReference type="Proteomes" id="UP001497700"/>
    </source>
</evidence>
<keyword evidence="2" id="KW-1185">Reference proteome</keyword>
<name>A0ACB9ZDZ4_9PEZI</name>
<dbReference type="Proteomes" id="UP001497700">
    <property type="component" value="Unassembled WGS sequence"/>
</dbReference>
<sequence>MASPSSQMVYPSRLLAIPFEVLINITSYLTTPEYGGLRVVCRHLDASLFQPFAREFFTKKAFILTEFSLQALVDISNSRFGPSLKCLIINLERPGTIQWSAPNSISREEFYNHKTLMSSGRDVELITEALRNLPNLETFGLRDFPSSGRYRDGGAELWRPYGAQTFERQTGAMLSRPSFNYNNERQMSANLIYVCHAFLTSLRALGHAKMAHCPPRLEVILRHCHIPDFGFNIPRYLEPTILPVLQDLKVLFLDLGRLTFPSYMVKMGAIIEAYPGFLATLFLSKLQSLEHLRLNFRDCADGAATPLFRWLAQSPPTLQTLTAPVGPALGVGSDRVPSLPDAPSLPRLEQLDIGMITTELFPLLGLFRRYKSSLRKISLHRVRLQPGGLTGDEPVKTNLWARFLDQTTKLGINISSIELSEIELSDHIGLYPVEFRDPHRMSVATHIFKKGWAGSDWERGSRELIDSLFVDLHDDDTEDEDDGMEDYFLTDLDGKLHVTLEPLIILQALVAMRRDCLLANIYRILRNG</sequence>
<gene>
    <name evidence="1" type="ORF">F4820DRAFT_384330</name>
</gene>
<evidence type="ECO:0000313" key="1">
    <source>
        <dbReference type="EMBL" id="KAI4869597.1"/>
    </source>
</evidence>
<protein>
    <submittedName>
        <fullName evidence="1">Uncharacterized protein</fullName>
    </submittedName>
</protein>
<proteinExistence type="predicted"/>